<keyword evidence="3" id="KW-1185">Reference proteome</keyword>
<sequence length="83" mass="9292">MALPGWRQQSQHQQRMGDITSAPPSVPGIGGRSRLCVPSPFIFSPQRPLQPQEEERSPDMSAQGLGHRRKAEKSIFLLSRLKD</sequence>
<accession>A0AAV7KVP6</accession>
<organism evidence="2 3">
    <name type="scientific">Pleurodeles waltl</name>
    <name type="common">Iberian ribbed newt</name>
    <dbReference type="NCBI Taxonomy" id="8319"/>
    <lineage>
        <taxon>Eukaryota</taxon>
        <taxon>Metazoa</taxon>
        <taxon>Chordata</taxon>
        <taxon>Craniata</taxon>
        <taxon>Vertebrata</taxon>
        <taxon>Euteleostomi</taxon>
        <taxon>Amphibia</taxon>
        <taxon>Batrachia</taxon>
        <taxon>Caudata</taxon>
        <taxon>Salamandroidea</taxon>
        <taxon>Salamandridae</taxon>
        <taxon>Pleurodelinae</taxon>
        <taxon>Pleurodeles</taxon>
    </lineage>
</organism>
<protein>
    <submittedName>
        <fullName evidence="2">Uncharacterized protein</fullName>
    </submittedName>
</protein>
<evidence type="ECO:0000256" key="1">
    <source>
        <dbReference type="SAM" id="MobiDB-lite"/>
    </source>
</evidence>
<proteinExistence type="predicted"/>
<dbReference type="EMBL" id="JANPWB010000016">
    <property type="protein sequence ID" value="KAJ1079775.1"/>
    <property type="molecule type" value="Genomic_DNA"/>
</dbReference>
<feature type="region of interest" description="Disordered" evidence="1">
    <location>
        <begin position="1"/>
        <end position="83"/>
    </location>
</feature>
<gene>
    <name evidence="2" type="ORF">NDU88_000012</name>
</gene>
<dbReference type="Proteomes" id="UP001066276">
    <property type="component" value="Chromosome 12"/>
</dbReference>
<dbReference type="AlphaFoldDB" id="A0AAV7KVP6"/>
<comment type="caution">
    <text evidence="2">The sequence shown here is derived from an EMBL/GenBank/DDBJ whole genome shotgun (WGS) entry which is preliminary data.</text>
</comment>
<reference evidence="2" key="1">
    <citation type="journal article" date="2022" name="bioRxiv">
        <title>Sequencing and chromosome-scale assembly of the giantPleurodeles waltlgenome.</title>
        <authorList>
            <person name="Brown T."/>
            <person name="Elewa A."/>
            <person name="Iarovenko S."/>
            <person name="Subramanian E."/>
            <person name="Araus A.J."/>
            <person name="Petzold A."/>
            <person name="Susuki M."/>
            <person name="Suzuki K.-i.T."/>
            <person name="Hayashi T."/>
            <person name="Toyoda A."/>
            <person name="Oliveira C."/>
            <person name="Osipova E."/>
            <person name="Leigh N.D."/>
            <person name="Simon A."/>
            <person name="Yun M.H."/>
        </authorList>
    </citation>
    <scope>NUCLEOTIDE SEQUENCE</scope>
    <source>
        <strain evidence="2">20211129_DDA</strain>
        <tissue evidence="2">Liver</tissue>
    </source>
</reference>
<evidence type="ECO:0000313" key="2">
    <source>
        <dbReference type="EMBL" id="KAJ1079775.1"/>
    </source>
</evidence>
<name>A0AAV7KVP6_PLEWA</name>
<evidence type="ECO:0000313" key="3">
    <source>
        <dbReference type="Proteomes" id="UP001066276"/>
    </source>
</evidence>